<keyword evidence="4 7" id="KW-1133">Transmembrane helix</keyword>
<keyword evidence="9" id="KW-1185">Reference proteome</keyword>
<evidence type="ECO:0000313" key="8">
    <source>
        <dbReference type="EMBL" id="KTW29088.1"/>
    </source>
</evidence>
<evidence type="ECO:0000256" key="6">
    <source>
        <dbReference type="ARBA" id="ARBA00023136"/>
    </source>
</evidence>
<dbReference type="EMBL" id="LFWA01000010">
    <property type="protein sequence ID" value="KTW29088.1"/>
    <property type="molecule type" value="Genomic_DNA"/>
</dbReference>
<evidence type="ECO:0000313" key="9">
    <source>
        <dbReference type="Proteomes" id="UP000053447"/>
    </source>
</evidence>
<sequence>MVSILSERQYTEKDAIYSGLKSMMVSGSAGLIFSAVQNAIMKDPGTMKNAIKRASGTVGTFAIVGGLFSFTQAFVSNLRRKDDSLNPFIGGLVSGSIGAIRARSFSAMAGYGLGFACILGFFDWCGGTLNGLYRDFYGEDTGKLKETLFKTEYRRPRSEIVKAIGGGRGV</sequence>
<evidence type="ECO:0000256" key="3">
    <source>
        <dbReference type="ARBA" id="ARBA00022792"/>
    </source>
</evidence>
<evidence type="ECO:0000256" key="2">
    <source>
        <dbReference type="ARBA" id="ARBA00022692"/>
    </source>
</evidence>
<accession>A0A0W4ZL63</accession>
<proteinExistence type="predicted"/>
<dbReference type="GO" id="GO:0005743">
    <property type="term" value="C:mitochondrial inner membrane"/>
    <property type="evidence" value="ECO:0007669"/>
    <property type="project" value="UniProtKB-SubCell"/>
</dbReference>
<organism evidence="8 9">
    <name type="scientific">Pneumocystis jirovecii (strain RU7)</name>
    <name type="common">Human pneumocystis pneumonia agent</name>
    <dbReference type="NCBI Taxonomy" id="1408657"/>
    <lineage>
        <taxon>Eukaryota</taxon>
        <taxon>Fungi</taxon>
        <taxon>Dikarya</taxon>
        <taxon>Ascomycota</taxon>
        <taxon>Taphrinomycotina</taxon>
        <taxon>Pneumocystomycetes</taxon>
        <taxon>Pneumocystaceae</taxon>
        <taxon>Pneumocystis</taxon>
    </lineage>
</organism>
<feature type="transmembrane region" description="Helical" evidence="7">
    <location>
        <begin position="15"/>
        <end position="36"/>
    </location>
</feature>
<dbReference type="OrthoDB" id="1913277at2759"/>
<dbReference type="PANTHER" id="PTHR21382">
    <property type="entry name" value="NADH-UBIQUINONE OXIDOREDUCTASE SUBUNIT"/>
    <property type="match status" value="1"/>
</dbReference>
<name>A0A0W4ZL63_PNEJ7</name>
<evidence type="ECO:0000256" key="1">
    <source>
        <dbReference type="ARBA" id="ARBA00004448"/>
    </source>
</evidence>
<evidence type="ECO:0000256" key="7">
    <source>
        <dbReference type="SAM" id="Phobius"/>
    </source>
</evidence>
<dbReference type="RefSeq" id="XP_018229197.1">
    <property type="nucleotide sequence ID" value="XM_018374625.1"/>
</dbReference>
<keyword evidence="6 7" id="KW-0472">Membrane</keyword>
<reference evidence="9" key="1">
    <citation type="journal article" date="2016" name="Nat. Commun.">
        <title>Genome analysis of three Pneumocystis species reveals adaptation mechanisms to life exclusively in mammalian hosts.</title>
        <authorList>
            <person name="Ma L."/>
            <person name="Chen Z."/>
            <person name="Huang D.W."/>
            <person name="Kutty G."/>
            <person name="Ishihara M."/>
            <person name="Wang H."/>
            <person name="Abouelleil A."/>
            <person name="Bishop L."/>
            <person name="Davey E."/>
            <person name="Deng R."/>
            <person name="Deng X."/>
            <person name="Fan L."/>
            <person name="Fantoni G."/>
            <person name="Fitzgerald M."/>
            <person name="Gogineni E."/>
            <person name="Goldberg J.M."/>
            <person name="Handley G."/>
            <person name="Hu X."/>
            <person name="Huber C."/>
            <person name="Jiao X."/>
            <person name="Jones K."/>
            <person name="Levin J.Z."/>
            <person name="Liu Y."/>
            <person name="Macdonald P."/>
            <person name="Melnikov A."/>
            <person name="Raley C."/>
            <person name="Sassi M."/>
            <person name="Sherman B.T."/>
            <person name="Song X."/>
            <person name="Sykes S."/>
            <person name="Tran B."/>
            <person name="Walsh L."/>
            <person name="Xia Y."/>
            <person name="Yang J."/>
            <person name="Young S."/>
            <person name="Zeng Q."/>
            <person name="Zheng X."/>
            <person name="Stephens R."/>
            <person name="Nusbaum C."/>
            <person name="Birren B.W."/>
            <person name="Azadi P."/>
            <person name="Lempicki R.A."/>
            <person name="Cuomo C.A."/>
            <person name="Kovacs J.A."/>
        </authorList>
    </citation>
    <scope>NUCLEOTIDE SEQUENCE [LARGE SCALE GENOMIC DNA]</scope>
    <source>
        <strain evidence="9">RU7</strain>
    </source>
</reference>
<dbReference type="Pfam" id="PF02466">
    <property type="entry name" value="Tim17"/>
    <property type="match status" value="1"/>
</dbReference>
<dbReference type="GeneID" id="28940880"/>
<dbReference type="InterPro" id="IPR039205">
    <property type="entry name" value="NDUFA11"/>
</dbReference>
<dbReference type="VEuPathDB" id="FungiDB:T551_02362"/>
<evidence type="ECO:0000256" key="4">
    <source>
        <dbReference type="ARBA" id="ARBA00022989"/>
    </source>
</evidence>
<gene>
    <name evidence="8" type="ORF">T551_02362</name>
</gene>
<comment type="subcellular location">
    <subcellularLocation>
        <location evidence="1">Mitochondrion inner membrane</location>
        <topology evidence="1">Multi-pass membrane protein</topology>
    </subcellularLocation>
</comment>
<keyword evidence="2 7" id="KW-0812">Transmembrane</keyword>
<dbReference type="AlphaFoldDB" id="A0A0W4ZL63"/>
<feature type="transmembrane region" description="Helical" evidence="7">
    <location>
        <begin position="57"/>
        <end position="75"/>
    </location>
</feature>
<dbReference type="Proteomes" id="UP000053447">
    <property type="component" value="Unassembled WGS sequence"/>
</dbReference>
<keyword evidence="5" id="KW-0496">Mitochondrion</keyword>
<protein>
    <submittedName>
        <fullName evidence="8">Uncharacterized protein</fullName>
    </submittedName>
</protein>
<dbReference type="GO" id="GO:0006120">
    <property type="term" value="P:mitochondrial electron transport, NADH to ubiquinone"/>
    <property type="evidence" value="ECO:0007669"/>
    <property type="project" value="InterPro"/>
</dbReference>
<dbReference type="STRING" id="1408657.A0A0W4ZL63"/>
<evidence type="ECO:0000256" key="5">
    <source>
        <dbReference type="ARBA" id="ARBA00023128"/>
    </source>
</evidence>
<dbReference type="PANTHER" id="PTHR21382:SF1">
    <property type="entry name" value="NADH DEHYDROGENASE [UBIQUINONE] 1 ALPHA SUBCOMPLEX SUBUNIT 11"/>
    <property type="match status" value="1"/>
</dbReference>
<comment type="caution">
    <text evidence="8">The sequence shown here is derived from an EMBL/GenBank/DDBJ whole genome shotgun (WGS) entry which is preliminary data.</text>
</comment>
<dbReference type="GO" id="GO:0045271">
    <property type="term" value="C:respiratory chain complex I"/>
    <property type="evidence" value="ECO:0007669"/>
    <property type="project" value="InterPro"/>
</dbReference>
<feature type="transmembrane region" description="Helical" evidence="7">
    <location>
        <begin position="111"/>
        <end position="133"/>
    </location>
</feature>
<keyword evidence="3" id="KW-0999">Mitochondrion inner membrane</keyword>